<keyword evidence="3" id="KW-1185">Reference proteome</keyword>
<dbReference type="AlphaFoldDB" id="A0AA38JBP5"/>
<sequence length="228" mass="25455">MLPTSLIRRSVIHQLRRPYNYRWNHTSQPSSGRRYFWTHLLAGITGGLVVIGADSKIRTPAGYTYYHFSGLKRVVDASKQLRVYLEQTKQSVVNKHPNEALNYLRQLVKSYVAVVPGSGFAVDKLFDSVGEIIEEHHKEASEILANAQAEVEGIVKQKDQLTNTELAARIMAVVGKHMNEIGKLGAKAGGPVLQPVIDILPEKVYFTEKVDQSVGMLKTFLDRGKGKD</sequence>
<evidence type="ECO:0000313" key="3">
    <source>
        <dbReference type="Proteomes" id="UP001176059"/>
    </source>
</evidence>
<accession>A0AA38JBP5</accession>
<proteinExistence type="predicted"/>
<reference evidence="2" key="2">
    <citation type="journal article" date="2023" name="Proc. Natl. Acad. Sci. U.S.A.">
        <title>A global phylogenomic analysis of the shiitake genus Lentinula.</title>
        <authorList>
            <person name="Sierra-Patev S."/>
            <person name="Min B."/>
            <person name="Naranjo-Ortiz M."/>
            <person name="Looney B."/>
            <person name="Konkel Z."/>
            <person name="Slot J.C."/>
            <person name="Sakamoto Y."/>
            <person name="Steenwyk J.L."/>
            <person name="Rokas A."/>
            <person name="Carro J."/>
            <person name="Camarero S."/>
            <person name="Ferreira P."/>
            <person name="Molpeceres G."/>
            <person name="Ruiz-Duenas F.J."/>
            <person name="Serrano A."/>
            <person name="Henrissat B."/>
            <person name="Drula E."/>
            <person name="Hughes K.W."/>
            <person name="Mata J.L."/>
            <person name="Ishikawa N.K."/>
            <person name="Vargas-Isla R."/>
            <person name="Ushijima S."/>
            <person name="Smith C.A."/>
            <person name="Donoghue J."/>
            <person name="Ahrendt S."/>
            <person name="Andreopoulos W."/>
            <person name="He G."/>
            <person name="LaButti K."/>
            <person name="Lipzen A."/>
            <person name="Ng V."/>
            <person name="Riley R."/>
            <person name="Sandor L."/>
            <person name="Barry K."/>
            <person name="Martinez A.T."/>
            <person name="Xiao Y."/>
            <person name="Gibbons J.G."/>
            <person name="Terashima K."/>
            <person name="Grigoriev I.V."/>
            <person name="Hibbett D."/>
        </authorList>
    </citation>
    <scope>NUCLEOTIDE SEQUENCE</scope>
    <source>
        <strain evidence="2">ET3784</strain>
    </source>
</reference>
<comment type="caution">
    <text evidence="2">The sequence shown here is derived from an EMBL/GenBank/DDBJ whole genome shotgun (WGS) entry which is preliminary data.</text>
</comment>
<organism evidence="2 3">
    <name type="scientific">Lentinula guzmanii</name>
    <dbReference type="NCBI Taxonomy" id="2804957"/>
    <lineage>
        <taxon>Eukaryota</taxon>
        <taxon>Fungi</taxon>
        <taxon>Dikarya</taxon>
        <taxon>Basidiomycota</taxon>
        <taxon>Agaricomycotina</taxon>
        <taxon>Agaricomycetes</taxon>
        <taxon>Agaricomycetidae</taxon>
        <taxon>Agaricales</taxon>
        <taxon>Marasmiineae</taxon>
        <taxon>Omphalotaceae</taxon>
        <taxon>Lentinula</taxon>
    </lineage>
</organism>
<keyword evidence="1" id="KW-0175">Coiled coil</keyword>
<protein>
    <submittedName>
        <fullName evidence="2">Uncharacterized protein</fullName>
    </submittedName>
</protein>
<evidence type="ECO:0000256" key="1">
    <source>
        <dbReference type="SAM" id="Coils"/>
    </source>
</evidence>
<gene>
    <name evidence="2" type="ORF">DFJ43DRAFT_1152898</name>
</gene>
<evidence type="ECO:0000313" key="2">
    <source>
        <dbReference type="EMBL" id="KAJ3733717.1"/>
    </source>
</evidence>
<reference evidence="2" key="1">
    <citation type="submission" date="2022-08" db="EMBL/GenBank/DDBJ databases">
        <authorList>
            <consortium name="DOE Joint Genome Institute"/>
            <person name="Min B."/>
            <person name="Sierra-Patev S."/>
            <person name="Naranjo-Ortiz M."/>
            <person name="Looney B."/>
            <person name="Konkel Z."/>
            <person name="Slot J.C."/>
            <person name="Sakamoto Y."/>
            <person name="Steenwyk J.L."/>
            <person name="Rokas A."/>
            <person name="Carro J."/>
            <person name="Camarero S."/>
            <person name="Ferreira P."/>
            <person name="Molpeceres G."/>
            <person name="Ruiz-duenas F.J."/>
            <person name="Serrano A."/>
            <person name="Henrissat B."/>
            <person name="Drula E."/>
            <person name="Hughes K.W."/>
            <person name="Mata J.L."/>
            <person name="Ishikawa N.K."/>
            <person name="Vargas-Isla R."/>
            <person name="Ushijima S."/>
            <person name="Smith C.A."/>
            <person name="Ahrendt S."/>
            <person name="Andreopoulos W."/>
            <person name="He G."/>
            <person name="LaButti K."/>
            <person name="Lipzen A."/>
            <person name="Ng V."/>
            <person name="Riley R."/>
            <person name="Sandor L."/>
            <person name="Barry K."/>
            <person name="Martinez A.T."/>
            <person name="Xiao Y."/>
            <person name="Gibbons J.G."/>
            <person name="Terashima K."/>
            <person name="Hibbett D.S."/>
            <person name="Grigoriev I.V."/>
        </authorList>
    </citation>
    <scope>NUCLEOTIDE SEQUENCE</scope>
    <source>
        <strain evidence="2">ET3784</strain>
    </source>
</reference>
<dbReference type="EMBL" id="JANVFO010000016">
    <property type="protein sequence ID" value="KAJ3733717.1"/>
    <property type="molecule type" value="Genomic_DNA"/>
</dbReference>
<feature type="coiled-coil region" evidence="1">
    <location>
        <begin position="137"/>
        <end position="164"/>
    </location>
</feature>
<dbReference type="Proteomes" id="UP001176059">
    <property type="component" value="Unassembled WGS sequence"/>
</dbReference>
<name>A0AA38JBP5_9AGAR</name>